<feature type="transmembrane region" description="Helical" evidence="1">
    <location>
        <begin position="127"/>
        <end position="147"/>
    </location>
</feature>
<evidence type="ECO:0000256" key="1">
    <source>
        <dbReference type="SAM" id="Phobius"/>
    </source>
</evidence>
<keyword evidence="1" id="KW-0472">Membrane</keyword>
<keyword evidence="1" id="KW-1133">Transmembrane helix</keyword>
<proteinExistence type="predicted"/>
<keyword evidence="1" id="KW-0812">Transmembrane</keyword>
<evidence type="ECO:0008006" key="4">
    <source>
        <dbReference type="Google" id="ProtNLM"/>
    </source>
</evidence>
<feature type="transmembrane region" description="Helical" evidence="1">
    <location>
        <begin position="390"/>
        <end position="408"/>
    </location>
</feature>
<evidence type="ECO:0000313" key="3">
    <source>
        <dbReference type="Proteomes" id="UP000663064"/>
    </source>
</evidence>
<feature type="transmembrane region" description="Helical" evidence="1">
    <location>
        <begin position="96"/>
        <end position="115"/>
    </location>
</feature>
<feature type="transmembrane region" description="Helical" evidence="1">
    <location>
        <begin position="330"/>
        <end position="350"/>
    </location>
</feature>
<dbReference type="EMBL" id="CP063205">
    <property type="protein sequence ID" value="QOS12741.1"/>
    <property type="molecule type" value="Genomic_DNA"/>
</dbReference>
<feature type="transmembrane region" description="Helical" evidence="1">
    <location>
        <begin position="40"/>
        <end position="57"/>
    </location>
</feature>
<feature type="transmembrane region" description="Helical" evidence="1">
    <location>
        <begin position="7"/>
        <end position="28"/>
    </location>
</feature>
<feature type="transmembrane region" description="Helical" evidence="1">
    <location>
        <begin position="280"/>
        <end position="310"/>
    </location>
</feature>
<gene>
    <name evidence="2" type="ORF">HfgLR_13065</name>
</gene>
<protein>
    <recommendedName>
        <fullName evidence="4">Glycosyltransferase RgtA/B/C/D-like domain-containing protein</fullName>
    </recommendedName>
</protein>
<feature type="transmembrane region" description="Helical" evidence="1">
    <location>
        <begin position="415"/>
        <end position="436"/>
    </location>
</feature>
<feature type="transmembrane region" description="Helical" evidence="1">
    <location>
        <begin position="456"/>
        <end position="474"/>
    </location>
</feature>
<reference evidence="2" key="1">
    <citation type="journal article" date="2021" name="Front. Microbiol.">
        <title>Cellular and Genomic Properties of Haloferax gibbonsii LR2-5, the Host of Euryarchaeal Virus HFTV1.</title>
        <authorList>
            <person name="Tittes C."/>
            <person name="Schwarzer S."/>
            <person name="Pfeiffer F."/>
            <person name="Dyall-Smith M."/>
            <person name="Rodriguez-Franco M."/>
            <person name="Oksanen H.M."/>
            <person name="Quax T.E.F."/>
        </authorList>
    </citation>
    <scope>NUCLEOTIDE SEQUENCE</scope>
    <source>
        <strain evidence="2">LR2-5</strain>
    </source>
</reference>
<feature type="transmembrane region" description="Helical" evidence="1">
    <location>
        <begin position="69"/>
        <end position="90"/>
    </location>
</feature>
<dbReference type="Proteomes" id="UP000663064">
    <property type="component" value="Chromosome"/>
</dbReference>
<feature type="transmembrane region" description="Helical" evidence="1">
    <location>
        <begin position="486"/>
        <end position="504"/>
    </location>
</feature>
<accession>A0A871BI23</accession>
<feature type="transmembrane region" description="Helical" evidence="1">
    <location>
        <begin position="234"/>
        <end position="253"/>
    </location>
</feature>
<feature type="transmembrane region" description="Helical" evidence="1">
    <location>
        <begin position="201"/>
        <end position="222"/>
    </location>
</feature>
<organism evidence="2 3">
    <name type="scientific">Haloferax gibbonsii</name>
    <dbReference type="NCBI Taxonomy" id="35746"/>
    <lineage>
        <taxon>Archaea</taxon>
        <taxon>Methanobacteriati</taxon>
        <taxon>Methanobacteriota</taxon>
        <taxon>Stenosarchaea group</taxon>
        <taxon>Halobacteria</taxon>
        <taxon>Halobacteriales</taxon>
        <taxon>Haloferacaceae</taxon>
        <taxon>Haloferax</taxon>
    </lineage>
</organism>
<name>A0A871BI23_HALGI</name>
<evidence type="ECO:0000313" key="2">
    <source>
        <dbReference type="EMBL" id="QOS12741.1"/>
    </source>
</evidence>
<dbReference type="AlphaFoldDB" id="A0A871BI23"/>
<sequence length="645" mass="72234">MWGERRWEIVVLELILLLGLGTLPILYILNPGLGQTAVRYYAVPFALLFLILPKLPNETQPQHEYITGIDLRVVVSLLLLCLSVGVLLLRSSISRTIGFIIVFSVLLSLIAYMSLMSDNKSRTLTFIFVPVAILVFSYSVVLKYPLYFGWSDILLHLNFAQVTIDLHRITPASLSPNYNQSPLFHVLAACLSLITGENVKTAYFVGLPIPFALSSILVYLITRGLLERDSLARLAMVVYATLPLTLFYSQYVITRTYGYLGFLFLVYLIGRPRWNVEETLLSVLTVIFLVGVHSITGVLIIALLISILLINKLSGFKEDRYISKNTRRALYMLTVGLISHMVFTGESGFLRSIVNRIIVSYYAQLGPAGPPASSGSGIQPSHIVEISRTINVNTILILGFAGAVLLLVRRRSNVTASMVVPAFGLVCLVSVLIYIPNPLQSVYALNKVLRITRLKVLVAPFVAISIGYTLLLLFENIRERTERNCTASIVIIVLVLLLTVSAGLSPVNSSDLSDVNSGSQKMYFNQGEISSFKFVEEYVPEESRITTDTYVWKYLPREFPRSRQTQDNRYQTSVQDDVSDLSIDQGYLLLRIGQYERTGMYFGVARNKFKYSNTESHSRIIRAETIHNGNVYDNGEVKLNSESNI</sequence>